<evidence type="ECO:0000256" key="1">
    <source>
        <dbReference type="SAM" id="Phobius"/>
    </source>
</evidence>
<dbReference type="CDD" id="cd13926">
    <property type="entry name" value="N-acetylmuramidase_GH108"/>
    <property type="match status" value="1"/>
</dbReference>
<keyword evidence="5" id="KW-1185">Reference proteome</keyword>
<keyword evidence="1" id="KW-0472">Membrane</keyword>
<dbReference type="SUPFAM" id="SSF53955">
    <property type="entry name" value="Lysozyme-like"/>
    <property type="match status" value="1"/>
</dbReference>
<name>A0A942E6L7_9HYPH</name>
<evidence type="ECO:0000313" key="4">
    <source>
        <dbReference type="EMBL" id="MBS3849108.1"/>
    </source>
</evidence>
<dbReference type="EMBL" id="JAGXTP010000001">
    <property type="protein sequence ID" value="MBS3849108.1"/>
    <property type="molecule type" value="Genomic_DNA"/>
</dbReference>
<dbReference type="GO" id="GO:0016787">
    <property type="term" value="F:hydrolase activity"/>
    <property type="evidence" value="ECO:0007669"/>
    <property type="project" value="UniProtKB-KW"/>
</dbReference>
<gene>
    <name evidence="4" type="ORF">KD146_10420</name>
</gene>
<proteinExistence type="predicted"/>
<evidence type="ECO:0000259" key="2">
    <source>
        <dbReference type="Pfam" id="PF05838"/>
    </source>
</evidence>
<feature type="domain" description="TtsA-like Glycoside hydrolase family 108" evidence="2">
    <location>
        <begin position="11"/>
        <end position="98"/>
    </location>
</feature>
<evidence type="ECO:0000259" key="3">
    <source>
        <dbReference type="Pfam" id="PF09374"/>
    </source>
</evidence>
<protein>
    <submittedName>
        <fullName evidence="4">Glycoside hydrolase family 108 protein</fullName>
    </submittedName>
</protein>
<keyword evidence="1" id="KW-0812">Transmembrane</keyword>
<reference evidence="4" key="1">
    <citation type="submission" date="2021-04" db="EMBL/GenBank/DDBJ databases">
        <title>Devosia litorisediminis sp. nov., isolated from a sand dune.</title>
        <authorList>
            <person name="Park S."/>
            <person name="Yoon J.-H."/>
        </authorList>
    </citation>
    <scope>NUCLEOTIDE SEQUENCE</scope>
    <source>
        <strain evidence="4">BSSL-BM10</strain>
    </source>
</reference>
<dbReference type="InterPro" id="IPR023346">
    <property type="entry name" value="Lysozyme-like_dom_sf"/>
</dbReference>
<evidence type="ECO:0000313" key="5">
    <source>
        <dbReference type="Proteomes" id="UP000678281"/>
    </source>
</evidence>
<keyword evidence="4" id="KW-0378">Hydrolase</keyword>
<dbReference type="InterPro" id="IPR008565">
    <property type="entry name" value="TtsA-like_GH18_dom"/>
</dbReference>
<dbReference type="Pfam" id="PF05838">
    <property type="entry name" value="Glyco_hydro_108"/>
    <property type="match status" value="1"/>
</dbReference>
<sequence>MSETRFEICLNAVLQHEGGYADHPRDPGGATNLGITRKTLARWRNVSPWWALPKADVQGLGRAEAARIYRAGYWSRVNADQMPPGLDLALFDFAVNSGPDRAIRTLQGDLGVLVDGAIGPLTLGALKTRIALEGAATLINALCDRRMSFLTRLASFATFGKGWSARVTAIRQAALDAAGAAPSITKRRQTMDILNGYKTYITAALMLLAGLAQVLGIDLPTLDGGSAGHLIMEALAVIFLRKGLKGDIAQA</sequence>
<dbReference type="Gene3D" id="1.20.141.10">
    <property type="entry name" value="Chitosanase, subunit A, domain 1"/>
    <property type="match status" value="1"/>
</dbReference>
<feature type="domain" description="Peptidoglycan binding" evidence="3">
    <location>
        <begin position="102"/>
        <end position="166"/>
    </location>
</feature>
<keyword evidence="1" id="KW-1133">Transmembrane helix</keyword>
<dbReference type="RefSeq" id="WP_212658601.1">
    <property type="nucleotide sequence ID" value="NZ_JAGXTP010000001.1"/>
</dbReference>
<dbReference type="Proteomes" id="UP000678281">
    <property type="component" value="Unassembled WGS sequence"/>
</dbReference>
<dbReference type="AlphaFoldDB" id="A0A942E6L7"/>
<accession>A0A942E6L7</accession>
<dbReference type="Pfam" id="PF09374">
    <property type="entry name" value="PG_binding_3"/>
    <property type="match status" value="1"/>
</dbReference>
<dbReference type="InterPro" id="IPR018537">
    <property type="entry name" value="Peptidoglycan-bd_3"/>
</dbReference>
<feature type="transmembrane region" description="Helical" evidence="1">
    <location>
        <begin position="197"/>
        <end position="215"/>
    </location>
</feature>
<comment type="caution">
    <text evidence="4">The sequence shown here is derived from an EMBL/GenBank/DDBJ whole genome shotgun (WGS) entry which is preliminary data.</text>
</comment>
<organism evidence="4 5">
    <name type="scientific">Devosia litorisediminis</name>
    <dbReference type="NCBI Taxonomy" id="2829817"/>
    <lineage>
        <taxon>Bacteria</taxon>
        <taxon>Pseudomonadati</taxon>
        <taxon>Pseudomonadota</taxon>
        <taxon>Alphaproteobacteria</taxon>
        <taxon>Hyphomicrobiales</taxon>
        <taxon>Devosiaceae</taxon>
        <taxon>Devosia</taxon>
    </lineage>
</organism>